<proteinExistence type="predicted"/>
<gene>
    <name evidence="1" type="ORF">BDP27DRAFT_1435303</name>
</gene>
<name>A0A9P5P5B9_9AGAR</name>
<evidence type="ECO:0000313" key="2">
    <source>
        <dbReference type="Proteomes" id="UP000772434"/>
    </source>
</evidence>
<comment type="caution">
    <text evidence="1">The sequence shown here is derived from an EMBL/GenBank/DDBJ whole genome shotgun (WGS) entry which is preliminary data.</text>
</comment>
<keyword evidence="2" id="KW-1185">Reference proteome</keyword>
<accession>A0A9P5P5B9</accession>
<protein>
    <submittedName>
        <fullName evidence="1">Uncharacterized protein</fullName>
    </submittedName>
</protein>
<evidence type="ECO:0000313" key="1">
    <source>
        <dbReference type="EMBL" id="KAF9039403.1"/>
    </source>
</evidence>
<dbReference type="AlphaFoldDB" id="A0A9P5P5B9"/>
<dbReference type="EMBL" id="JADNRY010000573">
    <property type="protein sequence ID" value="KAF9039403.1"/>
    <property type="molecule type" value="Genomic_DNA"/>
</dbReference>
<organism evidence="1 2">
    <name type="scientific">Rhodocollybia butyracea</name>
    <dbReference type="NCBI Taxonomy" id="206335"/>
    <lineage>
        <taxon>Eukaryota</taxon>
        <taxon>Fungi</taxon>
        <taxon>Dikarya</taxon>
        <taxon>Basidiomycota</taxon>
        <taxon>Agaricomycotina</taxon>
        <taxon>Agaricomycetes</taxon>
        <taxon>Agaricomycetidae</taxon>
        <taxon>Agaricales</taxon>
        <taxon>Marasmiineae</taxon>
        <taxon>Omphalotaceae</taxon>
        <taxon>Rhodocollybia</taxon>
    </lineage>
</organism>
<dbReference type="OrthoDB" id="3055424at2759"/>
<reference evidence="1" key="1">
    <citation type="submission" date="2020-11" db="EMBL/GenBank/DDBJ databases">
        <authorList>
            <consortium name="DOE Joint Genome Institute"/>
            <person name="Ahrendt S."/>
            <person name="Riley R."/>
            <person name="Andreopoulos W."/>
            <person name="Labutti K."/>
            <person name="Pangilinan J."/>
            <person name="Ruiz-Duenas F.J."/>
            <person name="Barrasa J.M."/>
            <person name="Sanchez-Garcia M."/>
            <person name="Camarero S."/>
            <person name="Miyauchi S."/>
            <person name="Serrano A."/>
            <person name="Linde D."/>
            <person name="Babiker R."/>
            <person name="Drula E."/>
            <person name="Ayuso-Fernandez I."/>
            <person name="Pacheco R."/>
            <person name="Padilla G."/>
            <person name="Ferreira P."/>
            <person name="Barriuso J."/>
            <person name="Kellner H."/>
            <person name="Castanera R."/>
            <person name="Alfaro M."/>
            <person name="Ramirez L."/>
            <person name="Pisabarro A.G."/>
            <person name="Kuo A."/>
            <person name="Tritt A."/>
            <person name="Lipzen A."/>
            <person name="He G."/>
            <person name="Yan M."/>
            <person name="Ng V."/>
            <person name="Cullen D."/>
            <person name="Martin F."/>
            <person name="Rosso M.-N."/>
            <person name="Henrissat B."/>
            <person name="Hibbett D."/>
            <person name="Martinez A.T."/>
            <person name="Grigoriev I.V."/>
        </authorList>
    </citation>
    <scope>NUCLEOTIDE SEQUENCE</scope>
    <source>
        <strain evidence="1">AH 40177</strain>
    </source>
</reference>
<dbReference type="Proteomes" id="UP000772434">
    <property type="component" value="Unassembled WGS sequence"/>
</dbReference>
<sequence length="73" mass="8366">MTPNYTGRSYCHDGWSMDLHEGNIVLEIDEKTGVETGVVTLIDWENYVISGQYGFTEDAEDIQKKLRRSWLPG</sequence>